<keyword evidence="9" id="KW-0812">Transmembrane</keyword>
<dbReference type="OrthoDB" id="10253415at2759"/>
<proteinExistence type="inferred from homology"/>
<dbReference type="InterPro" id="IPR014001">
    <property type="entry name" value="Helicase_ATP-bd"/>
</dbReference>
<keyword evidence="4" id="KW-0238">DNA-binding</keyword>
<dbReference type="GO" id="GO:0043138">
    <property type="term" value="F:3'-5' DNA helicase activity"/>
    <property type="evidence" value="ECO:0007669"/>
    <property type="project" value="UniProtKB-EC"/>
</dbReference>
<gene>
    <name evidence="12" type="ORF">QR46_4526</name>
</gene>
<comment type="similarity">
    <text evidence="1">Belongs to the helicase family. RecQ subfamily.</text>
</comment>
<organism evidence="12 13">
    <name type="scientific">Giardia duodenalis assemblage B</name>
    <dbReference type="NCBI Taxonomy" id="1394984"/>
    <lineage>
        <taxon>Eukaryota</taxon>
        <taxon>Metamonada</taxon>
        <taxon>Diplomonadida</taxon>
        <taxon>Hexamitidae</taxon>
        <taxon>Giardiinae</taxon>
        <taxon>Giardia</taxon>
    </lineage>
</organism>
<keyword evidence="9" id="KW-0472">Membrane</keyword>
<keyword evidence="12" id="KW-0378">Hydrolase</keyword>
<dbReference type="VEuPathDB" id="GiardiaDB:QR46_4526"/>
<dbReference type="InterPro" id="IPR001650">
    <property type="entry name" value="Helicase_C-like"/>
</dbReference>
<dbReference type="PROSITE" id="PS51194">
    <property type="entry name" value="HELICASE_CTER"/>
    <property type="match status" value="1"/>
</dbReference>
<dbReference type="EC" id="5.6.2.4" evidence="8"/>
<sequence>MLSNALDSYEAVINADPHSIEVIHQRCTRLYTDARYQSLKALSRLLGSRRINPRARVQDIEARISRVYVGLNPIPQLSLYDPRSKVPDLSESVQRARAIATHIGIPHLRSEQEAVIHASLAGKSVLVDFPTGYGKSACFTLPAVLQDSVTVVIVPFVSIIESHLHIFASLHTKMPDLSAILGSRAPVSIYNLVGCFIGKENRNRYLKKELHAFAMDYRAILGLSNEQSICYEDPSAVDTFTKRLVYTTPESFLLVYDTVWQPLAQSRKLKRIVVDECHILISWAFLFKKDYIIVCKRISWLQRLFSINLSLFSGSLTETKQKLLLSWVWNGDDLYYFTVNHIIPPNVRFMITKCADQNEVLQKSLDQVQHCLSKYETAQKGPSNSGCKGIVFCLTKVECLAMCKTLKSRGVHALPFHSNTTTTLSTITKADIVVSTSSLSHGVDLQDVDFVIVCGCCLSITELIQYGGRCGRRGQSADYHFIYSNIDMLRSLHLKMVTQQHKSERVLGVSNPNSLLIYNRPVTCISFFGTDDFFHLGRFLDAVILLNTQEDIKNSLVEHMKQDRIDSGEDAPLRKKQIFIVIVLLIYYLTTAFNIYSNRILLRAQINAAKEPPLFCQPNTPEPIYPDSKLVRLIRLDFIIAILTGDGKHVKHILMQCFSNEYLSGKKFSLTVLANALLDQLNAYQNHSMHTEKHARNKVHNGISELKSVLAFTSLNHLPTFYQLISAKDNNLLTTAESSDMTACSQLTINEADIVVEILHKFAKQVLNACCGTDDREYTVTEAEVIDIVLYFLQRKALYIESAAEPCRHVHNVRISASTSNFCLILWTRTVELFAKYIDAFAQKPEG</sequence>
<dbReference type="GO" id="GO:0005737">
    <property type="term" value="C:cytoplasm"/>
    <property type="evidence" value="ECO:0007669"/>
    <property type="project" value="TreeGrafter"/>
</dbReference>
<dbReference type="EMBL" id="JXTI01000178">
    <property type="protein sequence ID" value="KWX11514.1"/>
    <property type="molecule type" value="Genomic_DNA"/>
</dbReference>
<evidence type="ECO:0000256" key="2">
    <source>
        <dbReference type="ARBA" id="ARBA00022741"/>
    </source>
</evidence>
<dbReference type="Proteomes" id="UP000070089">
    <property type="component" value="Unassembled WGS sequence"/>
</dbReference>
<evidence type="ECO:0000259" key="11">
    <source>
        <dbReference type="PROSITE" id="PS51194"/>
    </source>
</evidence>
<dbReference type="GO" id="GO:0005524">
    <property type="term" value="F:ATP binding"/>
    <property type="evidence" value="ECO:0007669"/>
    <property type="project" value="UniProtKB-KW"/>
</dbReference>
<evidence type="ECO:0000256" key="5">
    <source>
        <dbReference type="ARBA" id="ARBA00023235"/>
    </source>
</evidence>
<dbReference type="InterPro" id="IPR011545">
    <property type="entry name" value="DEAD/DEAH_box_helicase_dom"/>
</dbReference>
<evidence type="ECO:0000256" key="4">
    <source>
        <dbReference type="ARBA" id="ARBA00023125"/>
    </source>
</evidence>
<evidence type="ECO:0000256" key="7">
    <source>
        <dbReference type="ARBA" id="ARBA00034617"/>
    </source>
</evidence>
<keyword evidence="5" id="KW-0413">Isomerase</keyword>
<keyword evidence="6" id="KW-0539">Nucleus</keyword>
<evidence type="ECO:0000256" key="9">
    <source>
        <dbReference type="SAM" id="Phobius"/>
    </source>
</evidence>
<comment type="caution">
    <text evidence="12">The sequence shown here is derived from an EMBL/GenBank/DDBJ whole genome shotgun (WGS) entry which is preliminary data.</text>
</comment>
<dbReference type="PANTHER" id="PTHR13710">
    <property type="entry name" value="DNA HELICASE RECQ FAMILY MEMBER"/>
    <property type="match status" value="1"/>
</dbReference>
<keyword evidence="2" id="KW-0547">Nucleotide-binding</keyword>
<dbReference type="GO" id="GO:0000724">
    <property type="term" value="P:double-strand break repair via homologous recombination"/>
    <property type="evidence" value="ECO:0007669"/>
    <property type="project" value="TreeGrafter"/>
</dbReference>
<keyword evidence="12" id="KW-0347">Helicase</keyword>
<feature type="transmembrane region" description="Helical" evidence="9">
    <location>
        <begin position="578"/>
        <end position="596"/>
    </location>
</feature>
<evidence type="ECO:0000256" key="6">
    <source>
        <dbReference type="ARBA" id="ARBA00023242"/>
    </source>
</evidence>
<dbReference type="AlphaFoldDB" id="A0A132NNA2"/>
<dbReference type="Pfam" id="PF00271">
    <property type="entry name" value="Helicase_C"/>
    <property type="match status" value="1"/>
</dbReference>
<feature type="domain" description="Helicase ATP-binding" evidence="10">
    <location>
        <begin position="116"/>
        <end position="334"/>
    </location>
</feature>
<protein>
    <recommendedName>
        <fullName evidence="8">DNA 3'-5' helicase</fullName>
        <ecNumber evidence="8">5.6.2.4</ecNumber>
    </recommendedName>
</protein>
<dbReference type="SMART" id="SM00490">
    <property type="entry name" value="HELICc"/>
    <property type="match status" value="1"/>
</dbReference>
<reference evidence="12 13" key="1">
    <citation type="journal article" date="2015" name="Mol. Biochem. Parasitol.">
        <title>Identification of polymorphic genes for use in assemblage B genotyping assays through comparative genomics of multiple assemblage B Giardia duodenalis isolates.</title>
        <authorList>
            <person name="Wielinga C."/>
            <person name="Thompson R.C."/>
            <person name="Monis P."/>
            <person name="Ryan U."/>
        </authorList>
    </citation>
    <scope>NUCLEOTIDE SEQUENCE [LARGE SCALE GENOMIC DNA]</scope>
    <source>
        <strain evidence="12 13">BAH15c1</strain>
    </source>
</reference>
<evidence type="ECO:0000256" key="1">
    <source>
        <dbReference type="ARBA" id="ARBA00005446"/>
    </source>
</evidence>
<name>A0A132NNA2_GIAIN</name>
<comment type="catalytic activity">
    <reaction evidence="7">
        <text>Couples ATP hydrolysis with the unwinding of duplex DNA by translocating in the 3'-5' direction.</text>
        <dbReference type="EC" id="5.6.2.4"/>
    </reaction>
</comment>
<accession>A0A132NNA2</accession>
<evidence type="ECO:0000259" key="10">
    <source>
        <dbReference type="PROSITE" id="PS51192"/>
    </source>
</evidence>
<evidence type="ECO:0000256" key="8">
    <source>
        <dbReference type="ARBA" id="ARBA00034808"/>
    </source>
</evidence>
<evidence type="ECO:0000313" key="13">
    <source>
        <dbReference type="Proteomes" id="UP000070089"/>
    </source>
</evidence>
<dbReference type="GO" id="GO:0003677">
    <property type="term" value="F:DNA binding"/>
    <property type="evidence" value="ECO:0007669"/>
    <property type="project" value="UniProtKB-KW"/>
</dbReference>
<dbReference type="SUPFAM" id="SSF52540">
    <property type="entry name" value="P-loop containing nucleoside triphosphate hydrolases"/>
    <property type="match status" value="1"/>
</dbReference>
<evidence type="ECO:0000313" key="12">
    <source>
        <dbReference type="EMBL" id="KWX11514.1"/>
    </source>
</evidence>
<dbReference type="GO" id="GO:0005634">
    <property type="term" value="C:nucleus"/>
    <property type="evidence" value="ECO:0007669"/>
    <property type="project" value="TreeGrafter"/>
</dbReference>
<dbReference type="PROSITE" id="PS51192">
    <property type="entry name" value="HELICASE_ATP_BIND_1"/>
    <property type="match status" value="1"/>
</dbReference>
<dbReference type="Pfam" id="PF00270">
    <property type="entry name" value="DEAD"/>
    <property type="match status" value="1"/>
</dbReference>
<dbReference type="GO" id="GO:0009378">
    <property type="term" value="F:four-way junction helicase activity"/>
    <property type="evidence" value="ECO:0007669"/>
    <property type="project" value="TreeGrafter"/>
</dbReference>
<keyword evidence="9" id="KW-1133">Transmembrane helix</keyword>
<dbReference type="SMART" id="SM00487">
    <property type="entry name" value="DEXDc"/>
    <property type="match status" value="1"/>
</dbReference>
<evidence type="ECO:0000256" key="3">
    <source>
        <dbReference type="ARBA" id="ARBA00022840"/>
    </source>
</evidence>
<dbReference type="Gene3D" id="3.40.50.300">
    <property type="entry name" value="P-loop containing nucleotide triphosphate hydrolases"/>
    <property type="match status" value="3"/>
</dbReference>
<dbReference type="GO" id="GO:0005694">
    <property type="term" value="C:chromosome"/>
    <property type="evidence" value="ECO:0007669"/>
    <property type="project" value="TreeGrafter"/>
</dbReference>
<keyword evidence="3" id="KW-0067">ATP-binding</keyword>
<feature type="domain" description="Helicase C-terminal" evidence="11">
    <location>
        <begin position="367"/>
        <end position="513"/>
    </location>
</feature>
<dbReference type="InterPro" id="IPR027417">
    <property type="entry name" value="P-loop_NTPase"/>
</dbReference>
<dbReference type="PANTHER" id="PTHR13710:SF153">
    <property type="entry name" value="RECQ-LIKE DNA HELICASE BLM"/>
    <property type="match status" value="1"/>
</dbReference>